<evidence type="ECO:0000313" key="3">
    <source>
        <dbReference type="RefSeq" id="XP_023597466.1"/>
    </source>
</evidence>
<dbReference type="InParanoid" id="A0A2Y9RV48"/>
<feature type="compositionally biased region" description="Low complexity" evidence="1">
    <location>
        <begin position="49"/>
        <end position="63"/>
    </location>
</feature>
<dbReference type="KEGG" id="tmu:111822645"/>
<proteinExistence type="predicted"/>
<feature type="compositionally biased region" description="Basic and acidic residues" evidence="1">
    <location>
        <begin position="13"/>
        <end position="25"/>
    </location>
</feature>
<dbReference type="GO" id="GO:0005634">
    <property type="term" value="C:nucleus"/>
    <property type="evidence" value="ECO:0007669"/>
    <property type="project" value="TreeGrafter"/>
</dbReference>
<dbReference type="InterPro" id="IPR040879">
    <property type="entry name" value="Spt46-like"/>
</dbReference>
<keyword evidence="2" id="KW-1185">Reference proteome</keyword>
<dbReference type="PANTHER" id="PTHR33517">
    <property type="entry name" value="PROTEIN FAM170B-RELATED"/>
    <property type="match status" value="1"/>
</dbReference>
<dbReference type="GeneID" id="111822645"/>
<sequence>MERQYGGKRPFSKTREVSTQEEHTTQPKTSAAKSPSSRPRKIPRQSERSFSSPSTEQTSHSSSYEAAPEKRWVRCAYFTQVRTVKGVAVAWRTKTSFAPVDKMPQVFEAELSEESTIGSAPSLANTESLVSALEPWQEGPEARTPEPSVHREEHGERSRATTPEWLVTCKRGFRCVACCRVFQSREALVAHAEHGVSQGFSCRVYYEELLERRLPPSAQRRSRRCHQLARRCLMAAKKREVREKRAVCRRLEEQLEKQREELRRLRHQLERLERQEARLQRAQAQHQGQRGKRQKTR</sequence>
<dbReference type="PANTHER" id="PTHR33517:SF3">
    <property type="entry name" value="PROTEIN FAM170A"/>
    <property type="match status" value="1"/>
</dbReference>
<feature type="region of interest" description="Disordered" evidence="1">
    <location>
        <begin position="135"/>
        <end position="157"/>
    </location>
</feature>
<dbReference type="Pfam" id="PF17734">
    <property type="entry name" value="Spt46"/>
    <property type="match status" value="1"/>
</dbReference>
<feature type="region of interest" description="Disordered" evidence="1">
    <location>
        <begin position="1"/>
        <end position="66"/>
    </location>
</feature>
<evidence type="ECO:0000256" key="1">
    <source>
        <dbReference type="SAM" id="MobiDB-lite"/>
    </source>
</evidence>
<name>A0A2Y9RV48_TRIMA</name>
<protein>
    <submittedName>
        <fullName evidence="3">Protein FAM170B-like</fullName>
    </submittedName>
</protein>
<feature type="compositionally biased region" description="Polar residues" evidence="1">
    <location>
        <begin position="26"/>
        <end position="37"/>
    </location>
</feature>
<evidence type="ECO:0000313" key="2">
    <source>
        <dbReference type="Proteomes" id="UP000248480"/>
    </source>
</evidence>
<gene>
    <name evidence="3" type="primary">LOC111822645</name>
</gene>
<organism evidence="2 3">
    <name type="scientific">Trichechus manatus latirostris</name>
    <name type="common">Florida manatee</name>
    <dbReference type="NCBI Taxonomy" id="127582"/>
    <lineage>
        <taxon>Eukaryota</taxon>
        <taxon>Metazoa</taxon>
        <taxon>Chordata</taxon>
        <taxon>Craniata</taxon>
        <taxon>Vertebrata</taxon>
        <taxon>Euteleostomi</taxon>
        <taxon>Mammalia</taxon>
        <taxon>Eutheria</taxon>
        <taxon>Afrotheria</taxon>
        <taxon>Sirenia</taxon>
        <taxon>Trichechidae</taxon>
        <taxon>Trichechus</taxon>
    </lineage>
</organism>
<dbReference type="Proteomes" id="UP000248480">
    <property type="component" value="Unplaced"/>
</dbReference>
<dbReference type="RefSeq" id="XP_023597466.1">
    <property type="nucleotide sequence ID" value="XM_023741698.1"/>
</dbReference>
<dbReference type="GO" id="GO:0009566">
    <property type="term" value="P:fertilization"/>
    <property type="evidence" value="ECO:0007669"/>
    <property type="project" value="TreeGrafter"/>
</dbReference>
<feature type="compositionally biased region" description="Basic and acidic residues" evidence="1">
    <location>
        <begin position="140"/>
        <end position="157"/>
    </location>
</feature>
<dbReference type="AlphaFoldDB" id="A0A2Y9RV48"/>
<feature type="region of interest" description="Disordered" evidence="1">
    <location>
        <begin position="276"/>
        <end position="297"/>
    </location>
</feature>
<accession>A0A2Y9RV48</accession>
<reference evidence="3" key="1">
    <citation type="submission" date="2025-08" db="UniProtKB">
        <authorList>
            <consortium name="RefSeq"/>
        </authorList>
    </citation>
    <scope>IDENTIFICATION</scope>
</reference>